<accession>A0A0M8NXK5</accession>
<sequence length="209" mass="23486">MTTAQIGSPSYHEQHPSEMESTGFVVLSTTSNGADINSEVKRFLHLKPKREQGPFVYGRGDADTCGQFLRCGTEESDAFASKVKEAIGEVGFPIRQGPVIVLSLENNSTWGTRLAHPSRNAVSVFRDLSDTDETRVTFMLYPPDLPKEEIRQTRPFVRKLRRNEILFVKGSVRMELNVPTEGSFVWQGHNSEPMGRDMLGSEVFKFMTL</sequence>
<dbReference type="Proteomes" id="UP000037696">
    <property type="component" value="Unassembled WGS sequence"/>
</dbReference>
<protein>
    <submittedName>
        <fullName evidence="2">Uncharacterized protein</fullName>
    </submittedName>
</protein>
<evidence type="ECO:0000313" key="3">
    <source>
        <dbReference type="Proteomes" id="UP000037696"/>
    </source>
</evidence>
<reference evidence="2 3" key="1">
    <citation type="submission" date="2015-08" db="EMBL/GenBank/DDBJ databases">
        <title>Genome sequencing of Penicillium nordicum.</title>
        <authorList>
            <person name="Nguyen H.D."/>
            <person name="Seifert K.A."/>
        </authorList>
    </citation>
    <scope>NUCLEOTIDE SEQUENCE [LARGE SCALE GENOMIC DNA]</scope>
    <source>
        <strain evidence="2 3">DAOMC 185683</strain>
    </source>
</reference>
<dbReference type="EMBL" id="LHQQ01000361">
    <property type="protein sequence ID" value="KOS37044.1"/>
    <property type="molecule type" value="Genomic_DNA"/>
</dbReference>
<dbReference type="OrthoDB" id="4246676at2759"/>
<evidence type="ECO:0000256" key="1">
    <source>
        <dbReference type="SAM" id="MobiDB-lite"/>
    </source>
</evidence>
<comment type="caution">
    <text evidence="2">The sequence shown here is derived from an EMBL/GenBank/DDBJ whole genome shotgun (WGS) entry which is preliminary data.</text>
</comment>
<feature type="region of interest" description="Disordered" evidence="1">
    <location>
        <begin position="1"/>
        <end position="21"/>
    </location>
</feature>
<evidence type="ECO:0000313" key="2">
    <source>
        <dbReference type="EMBL" id="KOS37044.1"/>
    </source>
</evidence>
<keyword evidence="3" id="KW-1185">Reference proteome</keyword>
<name>A0A0M8NXK5_9EURO</name>
<gene>
    <name evidence="2" type="ORF">ACN38_g12187</name>
</gene>
<organism evidence="2 3">
    <name type="scientific">Penicillium nordicum</name>
    <dbReference type="NCBI Taxonomy" id="229535"/>
    <lineage>
        <taxon>Eukaryota</taxon>
        <taxon>Fungi</taxon>
        <taxon>Dikarya</taxon>
        <taxon>Ascomycota</taxon>
        <taxon>Pezizomycotina</taxon>
        <taxon>Eurotiomycetes</taxon>
        <taxon>Eurotiomycetidae</taxon>
        <taxon>Eurotiales</taxon>
        <taxon>Aspergillaceae</taxon>
        <taxon>Penicillium</taxon>
    </lineage>
</organism>
<proteinExistence type="predicted"/>
<dbReference type="AlphaFoldDB" id="A0A0M8NXK5"/>